<dbReference type="Proteomes" id="UP001197093">
    <property type="component" value="Unassembled WGS sequence"/>
</dbReference>
<comment type="caution">
    <text evidence="1">The sequence shown here is derived from an EMBL/GenBank/DDBJ whole genome shotgun (WGS) entry which is preliminary data.</text>
</comment>
<organism evidence="1 2">
    <name type="scientific">Staphylotrichum longicolle</name>
    <dbReference type="NCBI Taxonomy" id="669026"/>
    <lineage>
        <taxon>Eukaryota</taxon>
        <taxon>Fungi</taxon>
        <taxon>Dikarya</taxon>
        <taxon>Ascomycota</taxon>
        <taxon>Pezizomycotina</taxon>
        <taxon>Sordariomycetes</taxon>
        <taxon>Sordariomycetidae</taxon>
        <taxon>Sordariales</taxon>
        <taxon>Chaetomiaceae</taxon>
        <taxon>Staphylotrichum</taxon>
    </lineage>
</organism>
<keyword evidence="2" id="KW-1185">Reference proteome</keyword>
<dbReference type="EMBL" id="JAHCVI010000006">
    <property type="protein sequence ID" value="KAG7284014.1"/>
    <property type="molecule type" value="Genomic_DNA"/>
</dbReference>
<reference evidence="1" key="1">
    <citation type="submission" date="2023-02" db="EMBL/GenBank/DDBJ databases">
        <authorList>
            <person name="Palmer J.M."/>
        </authorList>
    </citation>
    <scope>NUCLEOTIDE SEQUENCE</scope>
    <source>
        <strain evidence="1">FW57</strain>
    </source>
</reference>
<name>A0AAD4HSZ3_9PEZI</name>
<sequence length="436" mass="49948">MAQAGEQAAAGLARLPSELFDKILFNVDTVRDLARFITTARFVYRRFSIQRRAVLFCVLQNELGPVLDDARFLFVFPYSDPRADKAAYIEWLRLMAAVYHEMLRDGNARSGMPVRGSDALPSLEELTDLCHNLYKINFLADLYVTARLALFDLAGGAGTPATAPLSPLERRRLVRAFYRRQIMSNAWAATRRPHSGWSREDAAAISNSSRHQGEQLGLFGTLEPWELQHIDHVDFFVTRLCFALVHFCPRTPDGAPAILPRQFDDLIAHQHRLVQYLQTNRRLAEMAVRDLPTGREAARSAHLWDEYVNVYQMIPLKCAWQGAQAHDFPNPITDKWERDGLVVPYVGDGLDLVPYGWLDALRGRYFSQFGECLHTISWLPPWQSDRQSAQQGKTLRLWTHAGFSLWDRKRVEALKELPMFEPVYTGWVFSRLVEES</sequence>
<accession>A0AAD4HSZ3</accession>
<dbReference type="AlphaFoldDB" id="A0AAD4HSZ3"/>
<evidence type="ECO:0000313" key="1">
    <source>
        <dbReference type="EMBL" id="KAG7284014.1"/>
    </source>
</evidence>
<gene>
    <name evidence="1" type="ORF">NEMBOFW57_010372</name>
</gene>
<protein>
    <submittedName>
        <fullName evidence="1">Uncharacterized protein</fullName>
    </submittedName>
</protein>
<evidence type="ECO:0000313" key="2">
    <source>
        <dbReference type="Proteomes" id="UP001197093"/>
    </source>
</evidence>
<proteinExistence type="predicted"/>